<dbReference type="EMBL" id="CASHTH010001874">
    <property type="protein sequence ID" value="CAI8021170.1"/>
    <property type="molecule type" value="Genomic_DNA"/>
</dbReference>
<dbReference type="InterPro" id="IPR029068">
    <property type="entry name" value="Glyas_Bleomycin-R_OHBP_Dase"/>
</dbReference>
<dbReference type="PROSITE" id="PS51819">
    <property type="entry name" value="VOC"/>
    <property type="match status" value="2"/>
</dbReference>
<sequence length="259" mass="28401">MPEVTSHNPGTFCWVDLSTTDGAASKHFYSQILGWTAIDNPAGNGMVYSMMQKDGENVCGLYEMTRDMQGVPPHWSSYISVTDVDAEVERITAAGGMVIMPPGDVFEAGRMAFVADPTGAAFGLWQAREHIGSELIYEPGSLGWNELYTTDPNEAAGFYADVFGWTRDTNPVTEEAREYHEFKAGDKPVGGMMQIQPEWGEVPPNWSVYFCVDDVSASLQKAQELGAEVIVPVTNVENVSFAFLKDPQDIYFGIVQVTG</sequence>
<feature type="domain" description="VOC" evidence="1">
    <location>
        <begin position="11"/>
        <end position="127"/>
    </location>
</feature>
<dbReference type="Proteomes" id="UP001174909">
    <property type="component" value="Unassembled WGS sequence"/>
</dbReference>
<comment type="caution">
    <text evidence="2">The sequence shown here is derived from an EMBL/GenBank/DDBJ whole genome shotgun (WGS) entry which is preliminary data.</text>
</comment>
<gene>
    <name evidence="2" type="ORF">GBAR_LOCUS12593</name>
</gene>
<dbReference type="PANTHER" id="PTHR33993">
    <property type="entry name" value="GLYOXALASE-RELATED"/>
    <property type="match status" value="1"/>
</dbReference>
<dbReference type="AlphaFoldDB" id="A0AA35S0H5"/>
<protein>
    <submittedName>
        <fullName evidence="2">Glyoxylase CFP32</fullName>
    </submittedName>
</protein>
<dbReference type="CDD" id="cd07247">
    <property type="entry name" value="SgaA_N_like"/>
    <property type="match status" value="2"/>
</dbReference>
<dbReference type="InterPro" id="IPR052164">
    <property type="entry name" value="Anthracycline_SecMetBiosynth"/>
</dbReference>
<dbReference type="SUPFAM" id="SSF54593">
    <property type="entry name" value="Glyoxalase/Bleomycin resistance protein/Dihydroxybiphenyl dioxygenase"/>
    <property type="match status" value="2"/>
</dbReference>
<reference evidence="2" key="1">
    <citation type="submission" date="2023-03" db="EMBL/GenBank/DDBJ databases">
        <authorList>
            <person name="Steffen K."/>
            <person name="Cardenas P."/>
        </authorList>
    </citation>
    <scope>NUCLEOTIDE SEQUENCE</scope>
</reference>
<dbReference type="Gene3D" id="3.10.180.10">
    <property type="entry name" value="2,3-Dihydroxybiphenyl 1,2-Dioxygenase, domain 1"/>
    <property type="match status" value="2"/>
</dbReference>
<name>A0AA35S0H5_GEOBA</name>
<evidence type="ECO:0000259" key="1">
    <source>
        <dbReference type="PROSITE" id="PS51819"/>
    </source>
</evidence>
<keyword evidence="3" id="KW-1185">Reference proteome</keyword>
<dbReference type="Pfam" id="PF00903">
    <property type="entry name" value="Glyoxalase"/>
    <property type="match status" value="2"/>
</dbReference>
<evidence type="ECO:0000313" key="3">
    <source>
        <dbReference type="Proteomes" id="UP001174909"/>
    </source>
</evidence>
<accession>A0AA35S0H5</accession>
<organism evidence="2 3">
    <name type="scientific">Geodia barretti</name>
    <name type="common">Barrett's horny sponge</name>
    <dbReference type="NCBI Taxonomy" id="519541"/>
    <lineage>
        <taxon>Eukaryota</taxon>
        <taxon>Metazoa</taxon>
        <taxon>Porifera</taxon>
        <taxon>Demospongiae</taxon>
        <taxon>Heteroscleromorpha</taxon>
        <taxon>Tetractinellida</taxon>
        <taxon>Astrophorina</taxon>
        <taxon>Geodiidae</taxon>
        <taxon>Geodia</taxon>
    </lineage>
</organism>
<dbReference type="InterPro" id="IPR037523">
    <property type="entry name" value="VOC_core"/>
</dbReference>
<proteinExistence type="predicted"/>
<feature type="domain" description="VOC" evidence="1">
    <location>
        <begin position="141"/>
        <end position="257"/>
    </location>
</feature>
<dbReference type="PANTHER" id="PTHR33993:SF14">
    <property type="entry name" value="GB|AAF24581.1"/>
    <property type="match status" value="1"/>
</dbReference>
<dbReference type="InterPro" id="IPR004360">
    <property type="entry name" value="Glyas_Fos-R_dOase_dom"/>
</dbReference>
<evidence type="ECO:0000313" key="2">
    <source>
        <dbReference type="EMBL" id="CAI8021170.1"/>
    </source>
</evidence>